<protein>
    <submittedName>
        <fullName evidence="1">Uncharacterized protein</fullName>
    </submittedName>
</protein>
<keyword evidence="2" id="KW-1185">Reference proteome</keyword>
<comment type="caution">
    <text evidence="1">The sequence shown here is derived from an EMBL/GenBank/DDBJ whole genome shotgun (WGS) entry which is preliminary data.</text>
</comment>
<dbReference type="AlphaFoldDB" id="W7CR36"/>
<proteinExistence type="predicted"/>
<dbReference type="OrthoDB" id="2361617at2"/>
<name>W7CR36_9LIST</name>
<reference evidence="1 2" key="1">
    <citation type="submission" date="2012-12" db="EMBL/GenBank/DDBJ databases">
        <title>Novel taxa of Listeriaceae from agricultural environments in the United States.</title>
        <authorList>
            <person name="den Bakker H.C."/>
            <person name="Allred A."/>
            <person name="Warchocki S."/>
            <person name="Wright E.M."/>
            <person name="Burrell A."/>
            <person name="Nightingale K.K."/>
            <person name="Kephart D."/>
            <person name="Wiedmann M."/>
        </authorList>
    </citation>
    <scope>NUCLEOTIDE SEQUENCE [LARGE SCALE GENOMIC DNA]</scope>
    <source>
        <strain evidence="1 2">FSL F6-1037</strain>
    </source>
</reference>
<dbReference type="EMBL" id="AODH01000031">
    <property type="protein sequence ID" value="EUJ39095.1"/>
    <property type="molecule type" value="Genomic_DNA"/>
</dbReference>
<evidence type="ECO:0000313" key="2">
    <source>
        <dbReference type="Proteomes" id="UP000019243"/>
    </source>
</evidence>
<sequence length="77" mass="8851">MITTKKMECVYTKVNGQALVFQIVSFTPLKSWGEVYVNVAGETYRFVGYHRNKVLACAMYEVARLLQSQQKTNNNKI</sequence>
<accession>W7CR36</accession>
<dbReference type="RefSeq" id="WP_035314836.1">
    <property type="nucleotide sequence ID" value="NZ_AODH01000031.1"/>
</dbReference>
<gene>
    <name evidence="1" type="ORF">BCAMP_08080</name>
</gene>
<dbReference type="STRING" id="1265861.BCAMP_08080"/>
<dbReference type="Proteomes" id="UP000019243">
    <property type="component" value="Unassembled WGS sequence"/>
</dbReference>
<organism evidence="1 2">
    <name type="scientific">Brochothrix campestris FSL F6-1037</name>
    <dbReference type="NCBI Taxonomy" id="1265861"/>
    <lineage>
        <taxon>Bacteria</taxon>
        <taxon>Bacillati</taxon>
        <taxon>Bacillota</taxon>
        <taxon>Bacilli</taxon>
        <taxon>Bacillales</taxon>
        <taxon>Listeriaceae</taxon>
        <taxon>Brochothrix</taxon>
    </lineage>
</organism>
<evidence type="ECO:0000313" key="1">
    <source>
        <dbReference type="EMBL" id="EUJ39095.1"/>
    </source>
</evidence>